<gene>
    <name evidence="5" type="ORF">FLB61_07625</name>
</gene>
<evidence type="ECO:0000313" key="5">
    <source>
        <dbReference type="EMBL" id="MBY0758953.1"/>
    </source>
</evidence>
<protein>
    <submittedName>
        <fullName evidence="5">GntR family transcriptional regulator</fullName>
    </submittedName>
</protein>
<dbReference type="Proteomes" id="UP000779049">
    <property type="component" value="Unassembled WGS sequence"/>
</dbReference>
<accession>A0ABS7L789</accession>
<dbReference type="SUPFAM" id="SSF48008">
    <property type="entry name" value="GntR ligand-binding domain-like"/>
    <property type="match status" value="1"/>
</dbReference>
<dbReference type="Gene3D" id="1.20.120.530">
    <property type="entry name" value="GntR ligand-binding domain-like"/>
    <property type="match status" value="1"/>
</dbReference>
<reference evidence="5 6" key="1">
    <citation type="journal article" date="2020" name="New Microbes New Infect">
        <title>Sellimonas caecigallum sp. nov., description and genome sequence of a new member of the Sellimonas genus isolated from the cecum of feral chicken.</title>
        <authorList>
            <person name="Wongkuna S."/>
            <person name="Ghimire S."/>
            <person name="Antony L."/>
            <person name="Chankhamhaengdecha S."/>
            <person name="Janvilisri T."/>
            <person name="Scaria J."/>
        </authorList>
    </citation>
    <scope>NUCLEOTIDE SEQUENCE [LARGE SCALE GENOMIC DNA]</scope>
    <source>
        <strain evidence="5 6">SW451</strain>
    </source>
</reference>
<name>A0ABS7L789_9FIRM</name>
<dbReference type="InterPro" id="IPR036388">
    <property type="entry name" value="WH-like_DNA-bd_sf"/>
</dbReference>
<dbReference type="Pfam" id="PF07729">
    <property type="entry name" value="FCD"/>
    <property type="match status" value="1"/>
</dbReference>
<dbReference type="PROSITE" id="PS50949">
    <property type="entry name" value="HTH_GNTR"/>
    <property type="match status" value="1"/>
</dbReference>
<evidence type="ECO:0000259" key="4">
    <source>
        <dbReference type="PROSITE" id="PS50949"/>
    </source>
</evidence>
<dbReference type="InterPro" id="IPR008920">
    <property type="entry name" value="TF_FadR/GntR_C"/>
</dbReference>
<dbReference type="PRINTS" id="PR00035">
    <property type="entry name" value="HTHGNTR"/>
</dbReference>
<dbReference type="PANTHER" id="PTHR43537">
    <property type="entry name" value="TRANSCRIPTIONAL REGULATOR, GNTR FAMILY"/>
    <property type="match status" value="1"/>
</dbReference>
<dbReference type="RefSeq" id="WP_221919801.1">
    <property type="nucleotide sequence ID" value="NZ_CP173660.1"/>
</dbReference>
<evidence type="ECO:0000313" key="6">
    <source>
        <dbReference type="Proteomes" id="UP000779049"/>
    </source>
</evidence>
<evidence type="ECO:0000256" key="2">
    <source>
        <dbReference type="ARBA" id="ARBA00023125"/>
    </source>
</evidence>
<dbReference type="PANTHER" id="PTHR43537:SF24">
    <property type="entry name" value="GLUCONATE OPERON TRANSCRIPTIONAL REPRESSOR"/>
    <property type="match status" value="1"/>
</dbReference>
<dbReference type="Gene3D" id="1.10.10.10">
    <property type="entry name" value="Winged helix-like DNA-binding domain superfamily/Winged helix DNA-binding domain"/>
    <property type="match status" value="1"/>
</dbReference>
<evidence type="ECO:0000256" key="3">
    <source>
        <dbReference type="ARBA" id="ARBA00023163"/>
    </source>
</evidence>
<keyword evidence="1" id="KW-0805">Transcription regulation</keyword>
<keyword evidence="6" id="KW-1185">Reference proteome</keyword>
<dbReference type="EMBL" id="VIRV01000009">
    <property type="protein sequence ID" value="MBY0758953.1"/>
    <property type="molecule type" value="Genomic_DNA"/>
</dbReference>
<organism evidence="5 6">
    <name type="scientific">Sellimonas caecigallum</name>
    <dbReference type="NCBI Taxonomy" id="2592333"/>
    <lineage>
        <taxon>Bacteria</taxon>
        <taxon>Bacillati</taxon>
        <taxon>Bacillota</taxon>
        <taxon>Clostridia</taxon>
        <taxon>Lachnospirales</taxon>
        <taxon>Lachnospiraceae</taxon>
        <taxon>Sellimonas</taxon>
    </lineage>
</organism>
<dbReference type="Pfam" id="PF00392">
    <property type="entry name" value="GntR"/>
    <property type="match status" value="1"/>
</dbReference>
<dbReference type="SMART" id="SM00345">
    <property type="entry name" value="HTH_GNTR"/>
    <property type="match status" value="1"/>
</dbReference>
<dbReference type="InterPro" id="IPR011711">
    <property type="entry name" value="GntR_C"/>
</dbReference>
<feature type="domain" description="HTH gntR-type" evidence="4">
    <location>
        <begin position="7"/>
        <end position="74"/>
    </location>
</feature>
<dbReference type="SUPFAM" id="SSF46785">
    <property type="entry name" value="Winged helix' DNA-binding domain"/>
    <property type="match status" value="1"/>
</dbReference>
<evidence type="ECO:0000256" key="1">
    <source>
        <dbReference type="ARBA" id="ARBA00023015"/>
    </source>
</evidence>
<keyword evidence="2" id="KW-0238">DNA-binding</keyword>
<keyword evidence="3" id="KW-0804">Transcription</keyword>
<comment type="caution">
    <text evidence="5">The sequence shown here is derived from an EMBL/GenBank/DDBJ whole genome shotgun (WGS) entry which is preliminary data.</text>
</comment>
<dbReference type="InterPro" id="IPR036390">
    <property type="entry name" value="WH_DNA-bd_sf"/>
</dbReference>
<dbReference type="SMART" id="SM00895">
    <property type="entry name" value="FCD"/>
    <property type="match status" value="1"/>
</dbReference>
<proteinExistence type="predicted"/>
<sequence>METYQDYSLSGKVFRTLRDGILTGKYKEGDELREVTIGKELGVSRTPVREALRQLELEGLVTIVPNKGTYVNGISAEDVRDIYMIRIRLEGLAARLAAKRVSQEQIDEMEEMLLLSEFYRKKGMTEQLAQLDGKFHVILYEACGSRMLKHLLTDFHRYVEMARKRSIRTENRAEKSIGEHMKILEAMKQRDEDQAEKLMEEHIRHVVQHLRLDEIGNE</sequence>
<dbReference type="InterPro" id="IPR000524">
    <property type="entry name" value="Tscrpt_reg_HTH_GntR"/>
</dbReference>
<dbReference type="CDD" id="cd07377">
    <property type="entry name" value="WHTH_GntR"/>
    <property type="match status" value="1"/>
</dbReference>